<proteinExistence type="predicted"/>
<reference evidence="2" key="1">
    <citation type="submission" date="2020-06" db="EMBL/GenBank/DDBJ databases">
        <title>WGS assembly of Ceratodon purpureus strain R40.</title>
        <authorList>
            <person name="Carey S.B."/>
            <person name="Jenkins J."/>
            <person name="Shu S."/>
            <person name="Lovell J.T."/>
            <person name="Sreedasyam A."/>
            <person name="Maumus F."/>
            <person name="Tiley G.P."/>
            <person name="Fernandez-Pozo N."/>
            <person name="Barry K."/>
            <person name="Chen C."/>
            <person name="Wang M."/>
            <person name="Lipzen A."/>
            <person name="Daum C."/>
            <person name="Saski C.A."/>
            <person name="Payton A.C."/>
            <person name="Mcbreen J.C."/>
            <person name="Conrad R.E."/>
            <person name="Kollar L.M."/>
            <person name="Olsson S."/>
            <person name="Huttunen S."/>
            <person name="Landis J.B."/>
            <person name="Wickett N.J."/>
            <person name="Johnson M.G."/>
            <person name="Rensing S.A."/>
            <person name="Grimwood J."/>
            <person name="Schmutz J."/>
            <person name="Mcdaniel S.F."/>
        </authorList>
    </citation>
    <scope>NUCLEOTIDE SEQUENCE</scope>
    <source>
        <strain evidence="2">R40</strain>
    </source>
</reference>
<dbReference type="EMBL" id="CM026426">
    <property type="protein sequence ID" value="KAG0572322.1"/>
    <property type="molecule type" value="Genomic_DNA"/>
</dbReference>
<evidence type="ECO:0000313" key="3">
    <source>
        <dbReference type="Proteomes" id="UP000822688"/>
    </source>
</evidence>
<accession>A0A8T0HNA8</accession>
<organism evidence="2 3">
    <name type="scientific">Ceratodon purpureus</name>
    <name type="common">Fire moss</name>
    <name type="synonym">Dicranum purpureum</name>
    <dbReference type="NCBI Taxonomy" id="3225"/>
    <lineage>
        <taxon>Eukaryota</taxon>
        <taxon>Viridiplantae</taxon>
        <taxon>Streptophyta</taxon>
        <taxon>Embryophyta</taxon>
        <taxon>Bryophyta</taxon>
        <taxon>Bryophytina</taxon>
        <taxon>Bryopsida</taxon>
        <taxon>Dicranidae</taxon>
        <taxon>Pseudoditrichales</taxon>
        <taxon>Ditrichaceae</taxon>
        <taxon>Ceratodon</taxon>
    </lineage>
</organism>
<dbReference type="Proteomes" id="UP000822688">
    <property type="component" value="Chromosome V"/>
</dbReference>
<evidence type="ECO:0000256" key="1">
    <source>
        <dbReference type="SAM" id="MobiDB-lite"/>
    </source>
</evidence>
<sequence>MSSQVVMSSSAASLTIDAGGLRGGGSSGFSPPTSVMPDANSGEVGVNPMSSSPTVDDPARPLPVSDGGVDQGVVDVLVVQPSRSNSPSSAYTKPGCLSPLHFCRPSLQ</sequence>
<dbReference type="AlphaFoldDB" id="A0A8T0HNA8"/>
<keyword evidence="3" id="KW-1185">Reference proteome</keyword>
<feature type="region of interest" description="Disordered" evidence="1">
    <location>
        <begin position="16"/>
        <end position="69"/>
    </location>
</feature>
<name>A0A8T0HNA8_CERPU</name>
<gene>
    <name evidence="2" type="ORF">KC19_VG084900</name>
</gene>
<comment type="caution">
    <text evidence="2">The sequence shown here is derived from an EMBL/GenBank/DDBJ whole genome shotgun (WGS) entry which is preliminary data.</text>
</comment>
<protein>
    <submittedName>
        <fullName evidence="2">Uncharacterized protein</fullName>
    </submittedName>
</protein>
<evidence type="ECO:0000313" key="2">
    <source>
        <dbReference type="EMBL" id="KAG0572322.1"/>
    </source>
</evidence>